<gene>
    <name evidence="1" type="ORF">JHD44_08700</name>
</gene>
<evidence type="ECO:0000313" key="2">
    <source>
        <dbReference type="Proteomes" id="UP000598488"/>
    </source>
</evidence>
<reference evidence="1 2" key="1">
    <citation type="submission" date="2020-12" db="EMBL/GenBank/DDBJ databases">
        <title>Comparative genome analysis of fungal antagonists Marinomonas ostreistagni 398 and M. spartinae 468.</title>
        <authorList>
            <person name="Fields J.L."/>
            <person name="Mavrodi O.V."/>
            <person name="Biber P.D."/>
            <person name="Indest K.J."/>
            <person name="Mavrodi D.V."/>
        </authorList>
    </citation>
    <scope>NUCLEOTIDE SEQUENCE [LARGE SCALE GENOMIC DNA]</scope>
    <source>
        <strain evidence="1 2">USM7</strain>
    </source>
</reference>
<keyword evidence="2" id="KW-1185">Reference proteome</keyword>
<proteinExistence type="predicted"/>
<accession>A0ABS0ZBG8</accession>
<dbReference type="Proteomes" id="UP000598488">
    <property type="component" value="Unassembled WGS sequence"/>
</dbReference>
<sequence length="266" mass="30737">MEVKDYIGKIELHLASLNSHQLIYAALDCRLAIERFVYNRLEFHSERHSAKLLFKNWQPHSAMRTLTLLEPDANKSFTLHMKEESERGEKEGFKLIGSHEGIDDAILNKKYHSLGSYLHLRKDMDSEKLRTLINECLDELKRLVIKKFECNLANIVKADCLACGQEIHINEKSIPNLKEIWCTDPNCNTKHFVKDFSQEKKLALILDATVFKCASCSAENLILNTKVKEGFSFKCTECHSKNEIIRKVWEYGVRETQQTALPRAKP</sequence>
<protein>
    <submittedName>
        <fullName evidence="1">Uncharacterized protein</fullName>
    </submittedName>
</protein>
<organism evidence="1 2">
    <name type="scientific">Marinomonas ostreistagni</name>
    <dbReference type="NCBI Taxonomy" id="359209"/>
    <lineage>
        <taxon>Bacteria</taxon>
        <taxon>Pseudomonadati</taxon>
        <taxon>Pseudomonadota</taxon>
        <taxon>Gammaproteobacteria</taxon>
        <taxon>Oceanospirillales</taxon>
        <taxon>Oceanospirillaceae</taxon>
        <taxon>Marinomonas</taxon>
    </lineage>
</organism>
<dbReference type="RefSeq" id="WP_199462371.1">
    <property type="nucleotide sequence ID" value="NZ_JAEMUH010000007.1"/>
</dbReference>
<evidence type="ECO:0000313" key="1">
    <source>
        <dbReference type="EMBL" id="MBJ7550758.1"/>
    </source>
</evidence>
<comment type="caution">
    <text evidence="1">The sequence shown here is derived from an EMBL/GenBank/DDBJ whole genome shotgun (WGS) entry which is preliminary data.</text>
</comment>
<dbReference type="EMBL" id="JAEMUH010000007">
    <property type="protein sequence ID" value="MBJ7550758.1"/>
    <property type="molecule type" value="Genomic_DNA"/>
</dbReference>
<name>A0ABS0ZBG8_9GAMM</name>